<feature type="domain" description="DYW" evidence="6">
    <location>
        <begin position="599"/>
        <end position="691"/>
    </location>
</feature>
<keyword evidence="8" id="KW-1185">Reference proteome</keyword>
<dbReference type="GO" id="GO:0010467">
    <property type="term" value="P:gene expression"/>
    <property type="evidence" value="ECO:0007669"/>
    <property type="project" value="UniProtKB-ARBA"/>
</dbReference>
<dbReference type="InterPro" id="IPR011990">
    <property type="entry name" value="TPR-like_helical_dom_sf"/>
</dbReference>
<evidence type="ECO:0000256" key="2">
    <source>
        <dbReference type="ARBA" id="ARBA00022737"/>
    </source>
</evidence>
<accession>A0A2I0AAA6</accession>
<feature type="signal peptide" evidence="5">
    <location>
        <begin position="1"/>
        <end position="23"/>
    </location>
</feature>
<dbReference type="GO" id="GO:0016787">
    <property type="term" value="F:hydrolase activity"/>
    <property type="evidence" value="ECO:0007669"/>
    <property type="project" value="UniProtKB-KW"/>
</dbReference>
<dbReference type="GO" id="GO:0009451">
    <property type="term" value="P:RNA modification"/>
    <property type="evidence" value="ECO:0007669"/>
    <property type="project" value="InterPro"/>
</dbReference>
<dbReference type="Pfam" id="PF14432">
    <property type="entry name" value="DYW_deaminase"/>
    <property type="match status" value="1"/>
</dbReference>
<dbReference type="Pfam" id="PF01535">
    <property type="entry name" value="PPR"/>
    <property type="match status" value="5"/>
</dbReference>
<dbReference type="STRING" id="1088818.A0A2I0AAA6"/>
<keyword evidence="5" id="KW-0732">Signal</keyword>
<feature type="repeat" description="PPR" evidence="4">
    <location>
        <begin position="384"/>
        <end position="418"/>
    </location>
</feature>
<dbReference type="Gene3D" id="1.25.40.10">
    <property type="entry name" value="Tetratricopeptide repeat domain"/>
    <property type="match status" value="4"/>
</dbReference>
<evidence type="ECO:0000313" key="8">
    <source>
        <dbReference type="Proteomes" id="UP000236161"/>
    </source>
</evidence>
<dbReference type="AlphaFoldDB" id="A0A2I0AAA6"/>
<feature type="repeat" description="PPR" evidence="4">
    <location>
        <begin position="281"/>
        <end position="315"/>
    </location>
</feature>
<dbReference type="PANTHER" id="PTHR47926:SF482">
    <property type="entry name" value="PENTATRICOPEPTIDE REPEAT-CONTAINING PROTEIN CHLOROPLASTIC"/>
    <property type="match status" value="1"/>
</dbReference>
<evidence type="ECO:0000259" key="6">
    <source>
        <dbReference type="Pfam" id="PF14432"/>
    </source>
</evidence>
<dbReference type="PANTHER" id="PTHR47926">
    <property type="entry name" value="PENTATRICOPEPTIDE REPEAT-CONTAINING PROTEIN"/>
    <property type="match status" value="1"/>
</dbReference>
<dbReference type="OrthoDB" id="185373at2759"/>
<dbReference type="Pfam" id="PF13041">
    <property type="entry name" value="PPR_2"/>
    <property type="match status" value="2"/>
</dbReference>
<dbReference type="NCBIfam" id="TIGR00756">
    <property type="entry name" value="PPR"/>
    <property type="match status" value="3"/>
</dbReference>
<dbReference type="FunFam" id="1.25.40.10:FF:000341">
    <property type="entry name" value="Pentatricopeptide repeat-containing protein chloroplastic"/>
    <property type="match status" value="1"/>
</dbReference>
<dbReference type="Proteomes" id="UP000236161">
    <property type="component" value="Unassembled WGS sequence"/>
</dbReference>
<sequence length="691" mass="77379">MNLSTSAFIILTLLPVSYRATMGTSGKHPFLTAPSFIPKPLNPHLQYYNSSPYLFSLRSLFCSLSSHPAPSQPSHSPSTNNYNHLIQSLCKQGNLRQALKLIPQEPNPTQRTYEFLILACTRQNARSYAPAIVRHLIDDGFDHDPFLSTKLIDMYSNFSSIDDARHVFDRTPEKTIFVWNAFLKALLLADEVEEALSLFRDIGRSGVSSDSFSYSYALKACLASCLPESVVFNRVREIHGHAIRAGYDSRIHVATTLVDCYGKIGGVICSRKVFDEMPHRNVVSWSAMIACYAKNGRHFDALEIFRGMMLRNPEIVPNSVTMVSVLQACAGLAAMGQGKLLHCYVLRRGIDSTVSVVNALISMYIKCGNLDAGRRIFDSRMSKDVVTWNSMISGCGVHGFGNEAIQVFEEMIREGITPSSITFVSVLGACSHAGLVEEGRRLLESMEKEHNLIPESEHYACMVDLLGRAGRLDEAAKIIEGMEFEPGPTVWGSLLGACRIHGSIELAEKASSHLFELEPKNAGNYVLLADIYAEAKMWEEVNRVRKLLEERELQKLPGCSWIEVKKKLYSFVSVDGLNPQTEEVHAMLAELVKEVKGMGYMPDTRVVLYDLDPDEKEKIVMGHSEKLALAFGLIRSGKGEVIRITKNLRLCEDCHSLTKFISKFTKREILVRDVNRFHHFRDGACSCLDYW</sequence>
<name>A0A2I0AAA6_9ASPA</name>
<dbReference type="InterPro" id="IPR032867">
    <property type="entry name" value="DYW_dom"/>
</dbReference>
<keyword evidence="3" id="KW-0809">Transit peptide</keyword>
<dbReference type="PROSITE" id="PS51375">
    <property type="entry name" value="PPR"/>
    <property type="match status" value="3"/>
</dbReference>
<evidence type="ECO:0000256" key="3">
    <source>
        <dbReference type="ARBA" id="ARBA00022946"/>
    </source>
</evidence>
<evidence type="ECO:0000256" key="4">
    <source>
        <dbReference type="PROSITE-ProRule" id="PRU00708"/>
    </source>
</evidence>
<evidence type="ECO:0000313" key="7">
    <source>
        <dbReference type="EMBL" id="PKA52479.1"/>
    </source>
</evidence>
<gene>
    <name evidence="7" type="primary">CRR2</name>
    <name evidence="7" type="ORF">AXF42_Ash019105</name>
</gene>
<evidence type="ECO:0000256" key="1">
    <source>
        <dbReference type="ARBA" id="ARBA00006643"/>
    </source>
</evidence>
<keyword evidence="7" id="KW-0378">Hydrolase</keyword>
<dbReference type="InterPro" id="IPR046960">
    <property type="entry name" value="PPR_At4g14850-like_plant"/>
</dbReference>
<protein>
    <submittedName>
        <fullName evidence="7">Pentatricopeptide repeat-containing protein</fullName>
        <ecNumber evidence="7">3.6.1.-</ecNumber>
    </submittedName>
</protein>
<feature type="chain" id="PRO_5014190278" evidence="5">
    <location>
        <begin position="24"/>
        <end position="691"/>
    </location>
</feature>
<dbReference type="EC" id="3.6.1.-" evidence="7"/>
<evidence type="ECO:0000256" key="5">
    <source>
        <dbReference type="SAM" id="SignalP"/>
    </source>
</evidence>
<feature type="repeat" description="PPR" evidence="4">
    <location>
        <begin position="175"/>
        <end position="209"/>
    </location>
</feature>
<dbReference type="InterPro" id="IPR046848">
    <property type="entry name" value="E_motif"/>
</dbReference>
<dbReference type="GO" id="GO:0008270">
    <property type="term" value="F:zinc ion binding"/>
    <property type="evidence" value="ECO:0007669"/>
    <property type="project" value="InterPro"/>
</dbReference>
<keyword evidence="2" id="KW-0677">Repeat</keyword>
<comment type="similarity">
    <text evidence="1">Belongs to the PPR family. PCMP-H subfamily.</text>
</comment>
<organism evidence="7 8">
    <name type="scientific">Apostasia shenzhenica</name>
    <dbReference type="NCBI Taxonomy" id="1088818"/>
    <lineage>
        <taxon>Eukaryota</taxon>
        <taxon>Viridiplantae</taxon>
        <taxon>Streptophyta</taxon>
        <taxon>Embryophyta</taxon>
        <taxon>Tracheophyta</taxon>
        <taxon>Spermatophyta</taxon>
        <taxon>Magnoliopsida</taxon>
        <taxon>Liliopsida</taxon>
        <taxon>Asparagales</taxon>
        <taxon>Orchidaceae</taxon>
        <taxon>Apostasioideae</taxon>
        <taxon>Apostasia</taxon>
    </lineage>
</organism>
<dbReference type="FunFam" id="1.25.40.10:FF:001104">
    <property type="entry name" value="Uncharacterized protein"/>
    <property type="match status" value="1"/>
</dbReference>
<proteinExistence type="inferred from homology"/>
<reference evidence="7 8" key="1">
    <citation type="journal article" date="2017" name="Nature">
        <title>The Apostasia genome and the evolution of orchids.</title>
        <authorList>
            <person name="Zhang G.Q."/>
            <person name="Liu K.W."/>
            <person name="Li Z."/>
            <person name="Lohaus R."/>
            <person name="Hsiao Y.Y."/>
            <person name="Niu S.C."/>
            <person name="Wang J.Y."/>
            <person name="Lin Y.C."/>
            <person name="Xu Q."/>
            <person name="Chen L.J."/>
            <person name="Yoshida K."/>
            <person name="Fujiwara S."/>
            <person name="Wang Z.W."/>
            <person name="Zhang Y.Q."/>
            <person name="Mitsuda N."/>
            <person name="Wang M."/>
            <person name="Liu G.H."/>
            <person name="Pecoraro L."/>
            <person name="Huang H.X."/>
            <person name="Xiao X.J."/>
            <person name="Lin M."/>
            <person name="Wu X.Y."/>
            <person name="Wu W.L."/>
            <person name="Chen Y.Y."/>
            <person name="Chang S.B."/>
            <person name="Sakamoto S."/>
            <person name="Ohme-Takagi M."/>
            <person name="Yagi M."/>
            <person name="Zeng S.J."/>
            <person name="Shen C.Y."/>
            <person name="Yeh C.M."/>
            <person name="Luo Y.B."/>
            <person name="Tsai W.C."/>
            <person name="Van de Peer Y."/>
            <person name="Liu Z.J."/>
        </authorList>
    </citation>
    <scope>NUCLEOTIDE SEQUENCE [LARGE SCALE GENOMIC DNA]</scope>
    <source>
        <strain evidence="8">cv. Shenzhen</strain>
        <tissue evidence="7">Stem</tissue>
    </source>
</reference>
<dbReference type="GO" id="GO:0003723">
    <property type="term" value="F:RNA binding"/>
    <property type="evidence" value="ECO:0007669"/>
    <property type="project" value="InterPro"/>
</dbReference>
<dbReference type="EMBL" id="KZ452002">
    <property type="protein sequence ID" value="PKA52479.1"/>
    <property type="molecule type" value="Genomic_DNA"/>
</dbReference>
<dbReference type="Pfam" id="PF20431">
    <property type="entry name" value="E_motif"/>
    <property type="match status" value="1"/>
</dbReference>
<dbReference type="FunFam" id="1.25.40.10:FF:000462">
    <property type="entry name" value="Pentatricopeptide repeat-containing protein, chloroplastic"/>
    <property type="match status" value="1"/>
</dbReference>
<dbReference type="InterPro" id="IPR002885">
    <property type="entry name" value="PPR_rpt"/>
</dbReference>